<keyword evidence="1" id="KW-0472">Membrane</keyword>
<feature type="transmembrane region" description="Helical" evidence="1">
    <location>
        <begin position="106"/>
        <end position="125"/>
    </location>
</feature>
<evidence type="ECO:0000256" key="1">
    <source>
        <dbReference type="SAM" id="Phobius"/>
    </source>
</evidence>
<dbReference type="AlphaFoldDB" id="A0A9P8CVT9"/>
<organism evidence="2 3">
    <name type="scientific">Mortierella alpina</name>
    <name type="common">Oleaginous fungus</name>
    <name type="synonym">Mortierella renispora</name>
    <dbReference type="NCBI Taxonomy" id="64518"/>
    <lineage>
        <taxon>Eukaryota</taxon>
        <taxon>Fungi</taxon>
        <taxon>Fungi incertae sedis</taxon>
        <taxon>Mucoromycota</taxon>
        <taxon>Mortierellomycotina</taxon>
        <taxon>Mortierellomycetes</taxon>
        <taxon>Mortierellales</taxon>
        <taxon>Mortierellaceae</taxon>
        <taxon>Mortierella</taxon>
    </lineage>
</organism>
<keyword evidence="1" id="KW-0812">Transmembrane</keyword>
<accession>A0A9P8CVT9</accession>
<dbReference type="Proteomes" id="UP000717515">
    <property type="component" value="Unassembled WGS sequence"/>
</dbReference>
<sequence length="254" mass="28058">MTTPIFPQSKRVGAMRGRGRVGQMQLTINCIAWRTVETGVKRSEVVHHDVCWTNDALTLDKGELTQTNAMGRTRRLGGGCFGVRAILMVVHPYQRYPFFFSSINTAHPTFSLFLLFFFLLAHSLFPHLFPSHCPSILSTFHPLLKHHITMGKKTAAAAVNQKQNCACGRHAMGDKEACRFCVNVVCDSCREEYCCGPICEKCHDDRKNLMKCDKCEAPCCDKCLIITKGNREGNSCPACKGTSAPAAVPSGVKA</sequence>
<comment type="caution">
    <text evidence="2">The sequence shown here is derived from an EMBL/GenBank/DDBJ whole genome shotgun (WGS) entry which is preliminary data.</text>
</comment>
<evidence type="ECO:0000313" key="3">
    <source>
        <dbReference type="Proteomes" id="UP000717515"/>
    </source>
</evidence>
<protein>
    <submittedName>
        <fullName evidence="2">Uncharacterized protein</fullName>
    </submittedName>
</protein>
<keyword evidence="1" id="KW-1133">Transmembrane helix</keyword>
<proteinExistence type="predicted"/>
<evidence type="ECO:0000313" key="2">
    <source>
        <dbReference type="EMBL" id="KAG9320124.1"/>
    </source>
</evidence>
<dbReference type="EMBL" id="JAIFTL010000325">
    <property type="protein sequence ID" value="KAG9320124.1"/>
    <property type="molecule type" value="Genomic_DNA"/>
</dbReference>
<name>A0A9P8CVT9_MORAP</name>
<gene>
    <name evidence="2" type="ORF">KVV02_002143</name>
</gene>
<reference evidence="2" key="1">
    <citation type="submission" date="2021-07" db="EMBL/GenBank/DDBJ databases">
        <title>Draft genome of Mortierella alpina, strain LL118, isolated from an aspen leaf litter sample.</title>
        <authorList>
            <person name="Yang S."/>
            <person name="Vinatzer B.A."/>
        </authorList>
    </citation>
    <scope>NUCLEOTIDE SEQUENCE</scope>
    <source>
        <strain evidence="2">LL118</strain>
    </source>
</reference>